<dbReference type="GO" id="GO:0003676">
    <property type="term" value="F:nucleic acid binding"/>
    <property type="evidence" value="ECO:0007669"/>
    <property type="project" value="InterPro"/>
</dbReference>
<dbReference type="PANTHER" id="PTHR47723:SF19">
    <property type="entry name" value="POLYNUCLEOTIDYL TRANSFERASE, RIBONUCLEASE H-LIKE SUPERFAMILY PROTEIN"/>
    <property type="match status" value="1"/>
</dbReference>
<organism evidence="2 3">
    <name type="scientific">Senna tora</name>
    <dbReference type="NCBI Taxonomy" id="362788"/>
    <lineage>
        <taxon>Eukaryota</taxon>
        <taxon>Viridiplantae</taxon>
        <taxon>Streptophyta</taxon>
        <taxon>Embryophyta</taxon>
        <taxon>Tracheophyta</taxon>
        <taxon>Spermatophyta</taxon>
        <taxon>Magnoliopsida</taxon>
        <taxon>eudicotyledons</taxon>
        <taxon>Gunneridae</taxon>
        <taxon>Pentapetalae</taxon>
        <taxon>rosids</taxon>
        <taxon>fabids</taxon>
        <taxon>Fabales</taxon>
        <taxon>Fabaceae</taxon>
        <taxon>Caesalpinioideae</taxon>
        <taxon>Cassia clade</taxon>
        <taxon>Senna</taxon>
    </lineage>
</organism>
<evidence type="ECO:0000313" key="2">
    <source>
        <dbReference type="EMBL" id="KAF7809373.1"/>
    </source>
</evidence>
<gene>
    <name evidence="2" type="ORF">G2W53_036116</name>
</gene>
<dbReference type="PANTHER" id="PTHR47723">
    <property type="entry name" value="OS05G0353850 PROTEIN"/>
    <property type="match status" value="1"/>
</dbReference>
<dbReference type="Pfam" id="PF13456">
    <property type="entry name" value="RVT_3"/>
    <property type="match status" value="1"/>
</dbReference>
<dbReference type="Gene3D" id="3.30.420.10">
    <property type="entry name" value="Ribonuclease H-like superfamily/Ribonuclease H"/>
    <property type="match status" value="1"/>
</dbReference>
<dbReference type="OrthoDB" id="1938131at2759"/>
<protein>
    <submittedName>
        <fullName evidence="2">Putative ribonuclease H-like domain-containing protein</fullName>
    </submittedName>
</protein>
<dbReference type="InterPro" id="IPR053151">
    <property type="entry name" value="RNase_H-like"/>
</dbReference>
<proteinExistence type="predicted"/>
<dbReference type="AlphaFoldDB" id="A0A834W5M3"/>
<feature type="domain" description="RNase H type-1" evidence="1">
    <location>
        <begin position="4"/>
        <end position="110"/>
    </location>
</feature>
<dbReference type="Proteomes" id="UP000634136">
    <property type="component" value="Unassembled WGS sequence"/>
</dbReference>
<evidence type="ECO:0000313" key="3">
    <source>
        <dbReference type="Proteomes" id="UP000634136"/>
    </source>
</evidence>
<dbReference type="CDD" id="cd06222">
    <property type="entry name" value="RNase_H_like"/>
    <property type="match status" value="1"/>
</dbReference>
<reference evidence="2" key="1">
    <citation type="submission" date="2020-09" db="EMBL/GenBank/DDBJ databases">
        <title>Genome-Enabled Discovery of Anthraquinone Biosynthesis in Senna tora.</title>
        <authorList>
            <person name="Kang S.-H."/>
            <person name="Pandey R.P."/>
            <person name="Lee C.-M."/>
            <person name="Sim J.-S."/>
            <person name="Jeong J.-T."/>
            <person name="Choi B.-S."/>
            <person name="Jung M."/>
            <person name="Ginzburg D."/>
            <person name="Zhao K."/>
            <person name="Won S.Y."/>
            <person name="Oh T.-J."/>
            <person name="Yu Y."/>
            <person name="Kim N.-H."/>
            <person name="Lee O.R."/>
            <person name="Lee T.-H."/>
            <person name="Bashyal P."/>
            <person name="Kim T.-S."/>
            <person name="Lee W.-H."/>
            <person name="Kawkins C."/>
            <person name="Kim C.-K."/>
            <person name="Kim J.S."/>
            <person name="Ahn B.O."/>
            <person name="Rhee S.Y."/>
            <person name="Sohng J.K."/>
        </authorList>
    </citation>
    <scope>NUCLEOTIDE SEQUENCE</scope>
    <source>
        <tissue evidence="2">Leaf</tissue>
    </source>
</reference>
<name>A0A834W5M3_9FABA</name>
<evidence type="ECO:0000259" key="1">
    <source>
        <dbReference type="Pfam" id="PF13456"/>
    </source>
</evidence>
<dbReference type="InterPro" id="IPR012337">
    <property type="entry name" value="RNaseH-like_sf"/>
</dbReference>
<dbReference type="InterPro" id="IPR002156">
    <property type="entry name" value="RNaseH_domain"/>
</dbReference>
<dbReference type="InterPro" id="IPR036397">
    <property type="entry name" value="RNaseH_sf"/>
</dbReference>
<dbReference type="GO" id="GO:0004523">
    <property type="term" value="F:RNA-DNA hybrid ribonuclease activity"/>
    <property type="evidence" value="ECO:0007669"/>
    <property type="project" value="InterPro"/>
</dbReference>
<dbReference type="SUPFAM" id="SSF53098">
    <property type="entry name" value="Ribonuclease H-like"/>
    <property type="match status" value="1"/>
</dbReference>
<accession>A0A834W5M3</accession>
<dbReference type="EMBL" id="JAAIUW010000011">
    <property type="protein sequence ID" value="KAF7809373.1"/>
    <property type="molecule type" value="Genomic_DNA"/>
</dbReference>
<sequence>MGSEGLIRDGNGNHIASFCHCPGQGYALLSELWALQIGLTTAVTMSIQQLEIETDSSIVKQLLEKNELPNTSKYFTVISNCRFLLTSLQAWKIQHCFREANHSTDLLANHGRRNNLCKAIFHQPPIFLLPHLIHDQQQTQIPRFITIRADPP</sequence>
<comment type="caution">
    <text evidence="2">The sequence shown here is derived from an EMBL/GenBank/DDBJ whole genome shotgun (WGS) entry which is preliminary data.</text>
</comment>
<dbReference type="InterPro" id="IPR044730">
    <property type="entry name" value="RNase_H-like_dom_plant"/>
</dbReference>
<keyword evidence="3" id="KW-1185">Reference proteome</keyword>